<proteinExistence type="predicted"/>
<feature type="chain" id="PRO_5038475056" evidence="1">
    <location>
        <begin position="29"/>
        <end position="182"/>
    </location>
</feature>
<dbReference type="Proteomes" id="UP000824211">
    <property type="component" value="Unassembled WGS sequence"/>
</dbReference>
<keyword evidence="1" id="KW-0732">Signal</keyword>
<name>A0A9D2S6N0_9FIRM</name>
<protein>
    <submittedName>
        <fullName evidence="2">Uncharacterized protein</fullName>
    </submittedName>
</protein>
<evidence type="ECO:0000313" key="2">
    <source>
        <dbReference type="EMBL" id="HJB58978.1"/>
    </source>
</evidence>
<dbReference type="EMBL" id="DWXX01000083">
    <property type="protein sequence ID" value="HJB58978.1"/>
    <property type="molecule type" value="Genomic_DNA"/>
</dbReference>
<dbReference type="AlphaFoldDB" id="A0A9D2S6N0"/>
<organism evidence="2 3">
    <name type="scientific">Candidatus Faecalibacterium faecipullorum</name>
    <dbReference type="NCBI Taxonomy" id="2838578"/>
    <lineage>
        <taxon>Bacteria</taxon>
        <taxon>Bacillati</taxon>
        <taxon>Bacillota</taxon>
        <taxon>Clostridia</taxon>
        <taxon>Eubacteriales</taxon>
        <taxon>Oscillospiraceae</taxon>
        <taxon>Faecalibacterium</taxon>
    </lineage>
</organism>
<evidence type="ECO:0000256" key="1">
    <source>
        <dbReference type="SAM" id="SignalP"/>
    </source>
</evidence>
<reference evidence="2" key="2">
    <citation type="submission" date="2021-04" db="EMBL/GenBank/DDBJ databases">
        <authorList>
            <person name="Gilroy R."/>
        </authorList>
    </citation>
    <scope>NUCLEOTIDE SEQUENCE</scope>
    <source>
        <strain evidence="2">ChiHjej9B8-13557</strain>
    </source>
</reference>
<feature type="signal peptide" evidence="1">
    <location>
        <begin position="1"/>
        <end position="28"/>
    </location>
</feature>
<evidence type="ECO:0000313" key="3">
    <source>
        <dbReference type="Proteomes" id="UP000824211"/>
    </source>
</evidence>
<gene>
    <name evidence="2" type="ORF">H9771_04860</name>
</gene>
<accession>A0A9D2S6N0</accession>
<comment type="caution">
    <text evidence="2">The sequence shown here is derived from an EMBL/GenBank/DDBJ whole genome shotgun (WGS) entry which is preliminary data.</text>
</comment>
<sequence length="182" mass="19048">MMKTTMKRLAMFALSACVAAGGAVSSFAAAPASDRWTAEILGVQTNECEGTQYAELAVRFASSGGAVYDYAICGECGDVNGEGCLAELDDVTGNFSNLVVCQGRLDNGERVMTVSSITSGNSAMQRNTASVMLPAEDVAGYDLYLVGEGGAETKLEVTGDEKWAHFDAYLGGGVALIRMVER</sequence>
<reference evidence="2" key="1">
    <citation type="journal article" date="2021" name="PeerJ">
        <title>Extensive microbial diversity within the chicken gut microbiome revealed by metagenomics and culture.</title>
        <authorList>
            <person name="Gilroy R."/>
            <person name="Ravi A."/>
            <person name="Getino M."/>
            <person name="Pursley I."/>
            <person name="Horton D.L."/>
            <person name="Alikhan N.F."/>
            <person name="Baker D."/>
            <person name="Gharbi K."/>
            <person name="Hall N."/>
            <person name="Watson M."/>
            <person name="Adriaenssens E.M."/>
            <person name="Foster-Nyarko E."/>
            <person name="Jarju S."/>
            <person name="Secka A."/>
            <person name="Antonio M."/>
            <person name="Oren A."/>
            <person name="Chaudhuri R.R."/>
            <person name="La Ragione R."/>
            <person name="Hildebrand F."/>
            <person name="Pallen M.J."/>
        </authorList>
    </citation>
    <scope>NUCLEOTIDE SEQUENCE</scope>
    <source>
        <strain evidence="2">ChiHjej9B8-13557</strain>
    </source>
</reference>